<dbReference type="STRING" id="28122.SAMN02745108_02370"/>
<evidence type="ECO:0000313" key="3">
    <source>
        <dbReference type="EMBL" id="SKA06011.1"/>
    </source>
</evidence>
<dbReference type="RefSeq" id="WP_078777093.1">
    <property type="nucleotide sequence ID" value="NZ_FUWU01000052.1"/>
</dbReference>
<gene>
    <name evidence="3" type="ORF">SAMN02745108_02370</name>
</gene>
<dbReference type="AlphaFoldDB" id="A0A1T4QR94"/>
<dbReference type="PANTHER" id="PTHR45947">
    <property type="entry name" value="SULFOQUINOVOSYL TRANSFERASE SQD2"/>
    <property type="match status" value="1"/>
</dbReference>
<reference evidence="3 4" key="1">
    <citation type="submission" date="2017-02" db="EMBL/GenBank/DDBJ databases">
        <authorList>
            <person name="Peterson S.W."/>
        </authorList>
    </citation>
    <scope>NUCLEOTIDE SEQUENCE [LARGE SCALE GENOMIC DNA]</scope>
    <source>
        <strain evidence="3 4">ATCC 43854</strain>
    </source>
</reference>
<dbReference type="Proteomes" id="UP000190449">
    <property type="component" value="Unassembled WGS sequence"/>
</dbReference>
<dbReference type="GO" id="GO:0016757">
    <property type="term" value="F:glycosyltransferase activity"/>
    <property type="evidence" value="ECO:0007669"/>
    <property type="project" value="InterPro"/>
</dbReference>
<evidence type="ECO:0000313" key="4">
    <source>
        <dbReference type="Proteomes" id="UP000190449"/>
    </source>
</evidence>
<dbReference type="InterPro" id="IPR050194">
    <property type="entry name" value="Glycosyltransferase_grp1"/>
</dbReference>
<organism evidence="3 4">
    <name type="scientific">Fibrobacter intestinalis</name>
    <dbReference type="NCBI Taxonomy" id="28122"/>
    <lineage>
        <taxon>Bacteria</taxon>
        <taxon>Pseudomonadati</taxon>
        <taxon>Fibrobacterota</taxon>
        <taxon>Fibrobacteria</taxon>
        <taxon>Fibrobacterales</taxon>
        <taxon>Fibrobacteraceae</taxon>
        <taxon>Fibrobacter</taxon>
    </lineage>
</organism>
<evidence type="ECO:0000259" key="2">
    <source>
        <dbReference type="Pfam" id="PF13439"/>
    </source>
</evidence>
<dbReference type="InterPro" id="IPR028098">
    <property type="entry name" value="Glyco_trans_4-like_N"/>
</dbReference>
<accession>A0A1T4QR94</accession>
<proteinExistence type="predicted"/>
<dbReference type="EMBL" id="FUWU01000052">
    <property type="protein sequence ID" value="SKA06011.1"/>
    <property type="molecule type" value="Genomic_DNA"/>
</dbReference>
<feature type="domain" description="Glycosyltransferase subfamily 4-like N-terminal" evidence="2">
    <location>
        <begin position="16"/>
        <end position="137"/>
    </location>
</feature>
<name>A0A1T4QR94_9BACT</name>
<dbReference type="InterPro" id="IPR001296">
    <property type="entry name" value="Glyco_trans_1"/>
</dbReference>
<protein>
    <submittedName>
        <fullName evidence="3">Glycosyltransferase involved in cell wall bisynthesis</fullName>
    </submittedName>
</protein>
<dbReference type="PANTHER" id="PTHR45947:SF3">
    <property type="entry name" value="SULFOQUINOVOSYL TRANSFERASE SQD2"/>
    <property type="match status" value="1"/>
</dbReference>
<dbReference type="Pfam" id="PF13439">
    <property type="entry name" value="Glyco_transf_4"/>
    <property type="match status" value="1"/>
</dbReference>
<dbReference type="SUPFAM" id="SSF53756">
    <property type="entry name" value="UDP-Glycosyltransferase/glycogen phosphorylase"/>
    <property type="match status" value="1"/>
</dbReference>
<sequence>MRILHYFLGFPPYRSGGLTKFAFDLMQGQVDKGHEVSALWPGQINFFFKGVKIRQKKSIRGISNYELVNPSPVPLLDGIRDAQAFTVRKDSNFFLSFLQEIKPQVIHIHTLMGLPKEFLEAAKELEIRTVFTSHDYFGLCPRATFFRDNKFCVEDNHCKNCVSCNAHALSTKKIVLLQSPLYRLLKDSWLIKKLRTYHKADISRKQQDSAKIKIRLNSNKHADDYLKLRLYYLQMFSLIDVFHFNSTLTESIYKKYLRPRTSKVISITHKNIKDNRHLALDKKASANLRLTYLGGIVSYKGFFVLKQALDELWESGFKNFELHLFGHIHKPAPYMKCEGEKYSYGELENIFKNTDVLIVPSLCPETFGFTVLEALSYGVPVIVSENVGAKDIVKDAGLIVKADSVDELKTAILTMLKSLKKFHPENCEIKSWDSFLQEMENLYRI</sequence>
<dbReference type="Pfam" id="PF00534">
    <property type="entry name" value="Glycos_transf_1"/>
    <property type="match status" value="1"/>
</dbReference>
<feature type="domain" description="Glycosyl transferase family 1" evidence="1">
    <location>
        <begin position="290"/>
        <end position="418"/>
    </location>
</feature>
<evidence type="ECO:0000259" key="1">
    <source>
        <dbReference type="Pfam" id="PF00534"/>
    </source>
</evidence>
<keyword evidence="3" id="KW-0808">Transferase</keyword>
<dbReference type="Gene3D" id="3.40.50.2000">
    <property type="entry name" value="Glycogen Phosphorylase B"/>
    <property type="match status" value="2"/>
</dbReference>